<dbReference type="AlphaFoldDB" id="A0A916DSG6"/>
<dbReference type="InterPro" id="IPR007485">
    <property type="entry name" value="LPS_assembly_LptE"/>
</dbReference>
<organism evidence="1 2">
    <name type="scientific">Aureispira anguillae</name>
    <dbReference type="NCBI Taxonomy" id="2864201"/>
    <lineage>
        <taxon>Bacteria</taxon>
        <taxon>Pseudomonadati</taxon>
        <taxon>Bacteroidota</taxon>
        <taxon>Saprospiria</taxon>
        <taxon>Saprospirales</taxon>
        <taxon>Saprospiraceae</taxon>
        <taxon>Aureispira</taxon>
    </lineage>
</organism>
<proteinExistence type="predicted"/>
<dbReference type="PROSITE" id="PS51257">
    <property type="entry name" value="PROKAR_LIPOPROTEIN"/>
    <property type="match status" value="1"/>
</dbReference>
<reference evidence="1" key="1">
    <citation type="submission" date="2022-09" db="EMBL/GenBank/DDBJ databases">
        <title>Aureispira anguillicida sp. nov., isolated from Leptocephalus of Japanese eel Anguilla japonica.</title>
        <authorList>
            <person name="Yuasa K."/>
            <person name="Mekata T."/>
            <person name="Ikunari K."/>
        </authorList>
    </citation>
    <scope>NUCLEOTIDE SEQUENCE</scope>
    <source>
        <strain evidence="1">EL160426</strain>
    </source>
</reference>
<dbReference type="KEGG" id="aup:AsAng_0017630"/>
<evidence type="ECO:0000313" key="2">
    <source>
        <dbReference type="Proteomes" id="UP001060919"/>
    </source>
</evidence>
<dbReference type="GO" id="GO:0043165">
    <property type="term" value="P:Gram-negative-bacterium-type cell outer membrane assembly"/>
    <property type="evidence" value="ECO:0007669"/>
    <property type="project" value="InterPro"/>
</dbReference>
<dbReference type="RefSeq" id="WP_264792260.1">
    <property type="nucleotide sequence ID" value="NZ_AP026867.1"/>
</dbReference>
<dbReference type="EMBL" id="AP026867">
    <property type="protein sequence ID" value="BDS11052.1"/>
    <property type="molecule type" value="Genomic_DNA"/>
</dbReference>
<dbReference type="Proteomes" id="UP001060919">
    <property type="component" value="Chromosome"/>
</dbReference>
<sequence>MQKFSFFIFIIIIVLSQACTVSFINTGIDYSELKSFSIEQFGAKDSNAPPTSGQTFSEQLKDRVLNNTRLEYKNEEGDVQFSGNVTGYTITALAPQADQTVAFQRLTIKISIDYKNSKKKDGSENWSQTFSRFANFSSEQDLSSVEEQLIQDIYDQILDDVFNRAFSGW</sequence>
<gene>
    <name evidence="1" type="ORF">AsAng_0017630</name>
</gene>
<name>A0A916DSG6_9BACT</name>
<dbReference type="GO" id="GO:0019867">
    <property type="term" value="C:outer membrane"/>
    <property type="evidence" value="ECO:0007669"/>
    <property type="project" value="InterPro"/>
</dbReference>
<keyword evidence="1" id="KW-0449">Lipoprotein</keyword>
<accession>A0A916DSG6</accession>
<evidence type="ECO:0000313" key="1">
    <source>
        <dbReference type="EMBL" id="BDS11052.1"/>
    </source>
</evidence>
<protein>
    <submittedName>
        <fullName evidence="1">LPS assembly lipoprotein LptE</fullName>
    </submittedName>
</protein>
<keyword evidence="2" id="KW-1185">Reference proteome</keyword>
<dbReference type="Pfam" id="PF04390">
    <property type="entry name" value="LptE"/>
    <property type="match status" value="1"/>
</dbReference>